<accession>A0ABW1EWF0</accession>
<keyword evidence="4 5" id="KW-0472">Membrane</keyword>
<dbReference type="RefSeq" id="WP_313764333.1">
    <property type="nucleotide sequence ID" value="NZ_BAAAVH010000060.1"/>
</dbReference>
<dbReference type="EMBL" id="JBHSOD010000017">
    <property type="protein sequence ID" value="MFC5886457.1"/>
    <property type="molecule type" value="Genomic_DNA"/>
</dbReference>
<keyword evidence="8" id="KW-1185">Reference proteome</keyword>
<feature type="transmembrane region" description="Helical" evidence="5">
    <location>
        <begin position="138"/>
        <end position="159"/>
    </location>
</feature>
<reference evidence="8" key="1">
    <citation type="journal article" date="2019" name="Int. J. Syst. Evol. Microbiol.">
        <title>The Global Catalogue of Microorganisms (GCM) 10K type strain sequencing project: providing services to taxonomists for standard genome sequencing and annotation.</title>
        <authorList>
            <consortium name="The Broad Institute Genomics Platform"/>
            <consortium name="The Broad Institute Genome Sequencing Center for Infectious Disease"/>
            <person name="Wu L."/>
            <person name="Ma J."/>
        </authorList>
    </citation>
    <scope>NUCLEOTIDE SEQUENCE [LARGE SCALE GENOMIC DNA]</scope>
    <source>
        <strain evidence="8">CGMCC 4.1469</strain>
    </source>
</reference>
<protein>
    <submittedName>
        <fullName evidence="7">MFS transporter</fullName>
    </submittedName>
</protein>
<feature type="transmembrane region" description="Helical" evidence="5">
    <location>
        <begin position="233"/>
        <end position="251"/>
    </location>
</feature>
<organism evidence="7 8">
    <name type="scientific">Kitasatospora aburaviensis</name>
    <dbReference type="NCBI Taxonomy" id="67265"/>
    <lineage>
        <taxon>Bacteria</taxon>
        <taxon>Bacillati</taxon>
        <taxon>Actinomycetota</taxon>
        <taxon>Actinomycetes</taxon>
        <taxon>Kitasatosporales</taxon>
        <taxon>Streptomycetaceae</taxon>
        <taxon>Kitasatospora</taxon>
    </lineage>
</organism>
<comment type="subcellular location">
    <subcellularLocation>
        <location evidence="1">Cell membrane</location>
        <topology evidence="1">Multi-pass membrane protein</topology>
    </subcellularLocation>
</comment>
<keyword evidence="3 5" id="KW-1133">Transmembrane helix</keyword>
<dbReference type="Pfam" id="PF07690">
    <property type="entry name" value="MFS_1"/>
    <property type="match status" value="1"/>
</dbReference>
<dbReference type="PANTHER" id="PTHR23514:SF13">
    <property type="entry name" value="INNER MEMBRANE PROTEIN YBJJ"/>
    <property type="match status" value="1"/>
</dbReference>
<keyword evidence="2 5" id="KW-0812">Transmembrane</keyword>
<evidence type="ECO:0000256" key="2">
    <source>
        <dbReference type="ARBA" id="ARBA00022692"/>
    </source>
</evidence>
<dbReference type="SUPFAM" id="SSF103473">
    <property type="entry name" value="MFS general substrate transporter"/>
    <property type="match status" value="1"/>
</dbReference>
<dbReference type="PROSITE" id="PS50850">
    <property type="entry name" value="MFS"/>
    <property type="match status" value="1"/>
</dbReference>
<feature type="transmembrane region" description="Helical" evidence="5">
    <location>
        <begin position="384"/>
        <end position="402"/>
    </location>
</feature>
<evidence type="ECO:0000256" key="1">
    <source>
        <dbReference type="ARBA" id="ARBA00004651"/>
    </source>
</evidence>
<dbReference type="PANTHER" id="PTHR23514">
    <property type="entry name" value="BYPASS OF STOP CODON PROTEIN 6"/>
    <property type="match status" value="1"/>
</dbReference>
<dbReference type="InterPro" id="IPR011701">
    <property type="entry name" value="MFS"/>
</dbReference>
<dbReference type="InterPro" id="IPR051788">
    <property type="entry name" value="MFS_Transporter"/>
</dbReference>
<feature type="transmembrane region" description="Helical" evidence="5">
    <location>
        <begin position="49"/>
        <end position="68"/>
    </location>
</feature>
<evidence type="ECO:0000256" key="4">
    <source>
        <dbReference type="ARBA" id="ARBA00023136"/>
    </source>
</evidence>
<feature type="transmembrane region" description="Helical" evidence="5">
    <location>
        <begin position="356"/>
        <end position="378"/>
    </location>
</feature>
<feature type="transmembrane region" description="Helical" evidence="5">
    <location>
        <begin position="323"/>
        <end position="344"/>
    </location>
</feature>
<dbReference type="Proteomes" id="UP001596067">
    <property type="component" value="Unassembled WGS sequence"/>
</dbReference>
<evidence type="ECO:0000256" key="5">
    <source>
        <dbReference type="SAM" id="Phobius"/>
    </source>
</evidence>
<feature type="transmembrane region" description="Helical" evidence="5">
    <location>
        <begin position="165"/>
        <end position="188"/>
    </location>
</feature>
<feature type="transmembrane region" description="Helical" evidence="5">
    <location>
        <begin position="105"/>
        <end position="126"/>
    </location>
</feature>
<proteinExistence type="predicted"/>
<evidence type="ECO:0000313" key="8">
    <source>
        <dbReference type="Proteomes" id="UP001596067"/>
    </source>
</evidence>
<evidence type="ECO:0000313" key="7">
    <source>
        <dbReference type="EMBL" id="MFC5886457.1"/>
    </source>
</evidence>
<feature type="transmembrane region" description="Helical" evidence="5">
    <location>
        <begin position="80"/>
        <end position="99"/>
    </location>
</feature>
<evidence type="ECO:0000259" key="6">
    <source>
        <dbReference type="PROSITE" id="PS50850"/>
    </source>
</evidence>
<feature type="transmembrane region" description="Helical" evidence="5">
    <location>
        <begin position="299"/>
        <end position="317"/>
    </location>
</feature>
<comment type="caution">
    <text evidence="7">The sequence shown here is derived from an EMBL/GenBank/DDBJ whole genome shotgun (WGS) entry which is preliminary data.</text>
</comment>
<feature type="domain" description="Major facilitator superfamily (MFS) profile" evidence="6">
    <location>
        <begin position="15"/>
        <end position="410"/>
    </location>
</feature>
<gene>
    <name evidence="7" type="ORF">ACFP0N_15930</name>
</gene>
<dbReference type="InterPro" id="IPR020846">
    <property type="entry name" value="MFS_dom"/>
</dbReference>
<name>A0ABW1EWF0_9ACTN</name>
<evidence type="ECO:0000256" key="3">
    <source>
        <dbReference type="ARBA" id="ARBA00022989"/>
    </source>
</evidence>
<dbReference type="CDD" id="cd17393">
    <property type="entry name" value="MFS_MosC_like"/>
    <property type="match status" value="1"/>
</dbReference>
<dbReference type="InterPro" id="IPR036259">
    <property type="entry name" value="MFS_trans_sf"/>
</dbReference>
<dbReference type="Gene3D" id="1.20.1250.20">
    <property type="entry name" value="MFS general substrate transporter like domains"/>
    <property type="match status" value="2"/>
</dbReference>
<sequence>MSAASTVITPRLRQGRAALAAGFLLQGTTFALLVTCIPELQDRYGLSDSLLPVFLAAVPILAGVGSITSEQLVRRTGARAVLRVVQPAVCLTLAGVGFGDELWQLALALGAFGLLVGALDASMNMLGVGLQHRYGRSIMIGFHAAFSLGAILGAALAGLGSHYDAGLPVLFGAAAAVIAPLAVLAGALPRPSAGGTLPQPSAGGTPNAGPAELGDAVREAAEAAARSIPWRPLLPLCLAMAFAYIADASVSNYSVKYLTDGLHSPEDVAKLSYLGYMVAMLLGRAVGDRAVQHWGVVPVVRVGAALAALGFAVAAAAPGAWAGIAGFTVLGLGICAIIPQVFAAGGRLFPADSDAAVARLNLFNYAGFLVGSPLVGAVADASSYRWALLAPMLLVLAVLPLAGRFAPAPAPVPAPAVA</sequence>